<evidence type="ECO:0000256" key="6">
    <source>
        <dbReference type="SAM" id="MobiDB-lite"/>
    </source>
</evidence>
<keyword evidence="5" id="KW-0378">Hydrolase</keyword>
<evidence type="ECO:0000256" key="4">
    <source>
        <dbReference type="ARBA" id="ARBA00013044"/>
    </source>
</evidence>
<dbReference type="Proteomes" id="UP001634394">
    <property type="component" value="Unassembled WGS sequence"/>
</dbReference>
<sequence>MAAISRSFRVYHKLEPPYSVILENKSLDDTLMFESHAITTLSSAEVDTIKKQYTKIHDAYGCLGVLNLNTGEEQVLYLVLVTGCLSVGKIADSEIFCITGTHFVSLQNRPNDEERIVGVRNLLNSRTFFFAWSPSGTPWDLTLCAQRKFQDHETDNRFFWNRSLHVHFQRFAIDCSYWLFKMICGGVEVRTVYVGHHQAKACLISRLSCERAGTRYNVRGTNDDGHVANFVETEQVIYLDDQISSFIQTRGSVPLFWEQPGLQVGSHKVKMSRGYEASAPAFERHFNMLKQHYGDQVIVDLLGQKEGEHMLSQAFHNHHKASIYAQDMPFVQFDYHSECRGGNLKNLEKLKSKLLKYIESFDFFYSEGGERKRSQTGTIRTNCLDCLDRTNAAQAMIGLEMLAKQLESLSLAGKPQMVSRFSEIYKQIWTLNGDHVSKIYAGTGALGGGRSKASDAARSASRTIQSNFLDNTKQEAIDILLLGSTLRGELADKARALLSIRKMHASPSILNATVHRYREYTSTSSLRIFVGTWNVNGGKHFRSIAFKHQSITDWLLDAPKIMANTKPEYLKPDIDFDTPVDIFAIGFEEIVDLNASNIVSASTTNAREWEKYIQKTISRDHKYVLLTKVQLVGVILYIFIRPHLAPHIRDVAVDTVKTGLGGAAGNKGGVGIRFLVYSTSLCFLCAHMAAGQSQVNDRNSDCQEIIKRIAFPMGRTVHSHDYVFWCGDFNYRIELPNEEVKELIKNENWSALQTFDQLSNQREAKQTFIGFSEGPLNFAPTYKYDQFCDDYDTSDKSRTPAWTDRVLWKRNPFFRHQKNEEEEDLSDTCKLLLYTRSEIKTSDHRPVLSLFDIEVLQVKEAVRETVFQDVLSAQGPQDGTVVISLSGGREFDDDVVDEIVGTFSDVGSIILVRFIEADMWLIYKSGKLAMKALHYNQSQLSDGTVISVRLKTELWKDEIEKELKLCSLNTAALFNNFTNSLLGEDFDIPAMEDYDSEDEEEDEELIESLPVPLQPTMSGFSTPVGSGRNSPAVSDDGLLESLGPPSRPSPSPPIRPRPSSPGVPRVNSLITDQLSSLSSNVIVPEQVSKLKGAPSFEPAKPEPPKRPSAPPAKPPPPQRPPAGPSRSSTAGGGVSPDPPAKTPKLPGPVIKQPLGPHAIGKIKSKQKNKIISIGLPTNVTHHSHAQTAEDAQRLIQELLSGGTTPGSSLPPPMQPVLTTGLAPTPVPRSRTSTELHQIQKETTVMQMPKPVHRFKSMENLRSDLSEAPTRPPRQRDDSVTAASSTSNSKYVQNFDTVPLPQPRTRLNSRQDVKSCVVLSGGGTSELKIQPAPNSRPLSSVILPNQEALPPFPTTRPGDPKSFNSCDIQQTRGPPPQIPLRSSDNAIGKSLISSQTSKPLLDAPLSPIATESNYDPFDTSSIRKNFLADDLVNQNISSNQSKVLTKPVHDKSPIKMAPIAPRRSVLPSASARFTLSDPDLDFNNPTANLDFDSNNLSTADSPPDFSPPPTPELECPSESPPPPPSEDFESYQPWNNGAPSCDPVPKFASPDKPKRGPPPPVPSKPAVSSLTDDNSQRGIYGDIPPVPTRQTRAPPPIPPRME</sequence>
<dbReference type="GO" id="GO:0004439">
    <property type="term" value="F:phosphatidylinositol-4,5-bisphosphate 5-phosphatase activity"/>
    <property type="evidence" value="ECO:0007669"/>
    <property type="project" value="UniProtKB-EC"/>
</dbReference>
<feature type="region of interest" description="Disordered" evidence="6">
    <location>
        <begin position="1086"/>
        <end position="1166"/>
    </location>
</feature>
<feature type="compositionally biased region" description="Pro residues" evidence="6">
    <location>
        <begin position="1106"/>
        <end position="1123"/>
    </location>
</feature>
<feature type="region of interest" description="Disordered" evidence="6">
    <location>
        <begin position="1473"/>
        <end position="1601"/>
    </location>
</feature>
<gene>
    <name evidence="8" type="ORF">ACJMK2_019724</name>
</gene>
<dbReference type="SMART" id="SM01165">
    <property type="entry name" value="DUF1866"/>
    <property type="match status" value="1"/>
</dbReference>
<dbReference type="InterPro" id="IPR015047">
    <property type="entry name" value="SYNJ1/2_RRM"/>
</dbReference>
<dbReference type="CDD" id="cd09089">
    <property type="entry name" value="INPP5c_Synj"/>
    <property type="match status" value="1"/>
</dbReference>
<evidence type="ECO:0000313" key="9">
    <source>
        <dbReference type="Proteomes" id="UP001634394"/>
    </source>
</evidence>
<evidence type="ECO:0000256" key="2">
    <source>
        <dbReference type="ARBA" id="ARBA00008943"/>
    </source>
</evidence>
<dbReference type="InterPro" id="IPR002013">
    <property type="entry name" value="SAC_dom"/>
</dbReference>
<feature type="region of interest" description="Disordered" evidence="6">
    <location>
        <begin position="994"/>
        <end position="1067"/>
    </location>
</feature>
<dbReference type="InterPro" id="IPR036691">
    <property type="entry name" value="Endo/exonu/phosph_ase_sf"/>
</dbReference>
<evidence type="ECO:0000256" key="1">
    <source>
        <dbReference type="ARBA" id="ARBA00001786"/>
    </source>
</evidence>
<dbReference type="Pfam" id="PF08952">
    <property type="entry name" value="DUF1866"/>
    <property type="match status" value="1"/>
</dbReference>
<reference evidence="8 9" key="1">
    <citation type="submission" date="2024-11" db="EMBL/GenBank/DDBJ databases">
        <title>Chromosome-level genome assembly of the freshwater bivalve Anodonta woodiana.</title>
        <authorList>
            <person name="Chen X."/>
        </authorList>
    </citation>
    <scope>NUCLEOTIDE SEQUENCE [LARGE SCALE GENOMIC DNA]</scope>
    <source>
        <strain evidence="8">MN2024</strain>
        <tissue evidence="8">Gills</tissue>
    </source>
</reference>
<name>A0ABD3TX29_SINWO</name>
<comment type="similarity">
    <text evidence="2">Belongs to the synaptojanin family.</text>
</comment>
<feature type="compositionally biased region" description="Polar residues" evidence="6">
    <location>
        <begin position="1361"/>
        <end position="1371"/>
    </location>
</feature>
<dbReference type="Pfam" id="PF02383">
    <property type="entry name" value="Syja_N"/>
    <property type="match status" value="1"/>
</dbReference>
<evidence type="ECO:0000313" key="8">
    <source>
        <dbReference type="EMBL" id="KAL3841607.1"/>
    </source>
</evidence>
<dbReference type="SMART" id="SM00128">
    <property type="entry name" value="IPPc"/>
    <property type="match status" value="1"/>
</dbReference>
<dbReference type="PANTHER" id="PTHR11200:SF257">
    <property type="entry name" value="PHOSPHOINOSITIDE 5-PHOSPHATASE"/>
    <property type="match status" value="1"/>
</dbReference>
<feature type="compositionally biased region" description="Pro residues" evidence="6">
    <location>
        <begin position="1592"/>
        <end position="1601"/>
    </location>
</feature>
<feature type="region of interest" description="Disordered" evidence="6">
    <location>
        <begin position="1263"/>
        <end position="1304"/>
    </location>
</feature>
<evidence type="ECO:0000259" key="7">
    <source>
        <dbReference type="PROSITE" id="PS50275"/>
    </source>
</evidence>
<dbReference type="Gene3D" id="3.30.70.330">
    <property type="match status" value="1"/>
</dbReference>
<feature type="compositionally biased region" description="Polar residues" evidence="6">
    <location>
        <begin position="1565"/>
        <end position="1576"/>
    </location>
</feature>
<dbReference type="EC" id="3.1.3.36" evidence="4"/>
<dbReference type="InterPro" id="IPR000300">
    <property type="entry name" value="IPPc"/>
</dbReference>
<feature type="compositionally biased region" description="Polar residues" evidence="6">
    <location>
        <begin position="1015"/>
        <end position="1032"/>
    </location>
</feature>
<feature type="domain" description="SAC" evidence="7">
    <location>
        <begin position="119"/>
        <end position="442"/>
    </location>
</feature>
<dbReference type="InterPro" id="IPR046985">
    <property type="entry name" value="IP5"/>
</dbReference>
<comment type="catalytic activity">
    <reaction evidence="1">
        <text>a 1,2-diacyl-sn-glycero-3-phospho-(1D-myo-inositol-4,5-bisphosphate) + H2O = a 1,2-diacyl-sn-glycero-3-phospho-(1D-myo-inositol 4-phosphate) + phosphate</text>
        <dbReference type="Rhea" id="RHEA:22764"/>
        <dbReference type="ChEBI" id="CHEBI:15377"/>
        <dbReference type="ChEBI" id="CHEBI:43474"/>
        <dbReference type="ChEBI" id="CHEBI:58178"/>
        <dbReference type="ChEBI" id="CHEBI:58456"/>
        <dbReference type="EC" id="3.1.3.36"/>
    </reaction>
</comment>
<dbReference type="SUPFAM" id="SSF56219">
    <property type="entry name" value="DNase I-like"/>
    <property type="match status" value="1"/>
</dbReference>
<feature type="compositionally biased region" description="Polar residues" evidence="6">
    <location>
        <begin position="1280"/>
        <end position="1295"/>
    </location>
</feature>
<evidence type="ECO:0000256" key="3">
    <source>
        <dbReference type="ARBA" id="ARBA00009678"/>
    </source>
</evidence>
<dbReference type="Gene3D" id="3.60.10.10">
    <property type="entry name" value="Endonuclease/exonuclease/phosphatase"/>
    <property type="match status" value="1"/>
</dbReference>
<comment type="caution">
    <text evidence="8">The sequence shown here is derived from an EMBL/GenBank/DDBJ whole genome shotgun (WGS) entry which is preliminary data.</text>
</comment>
<feature type="compositionally biased region" description="Polar residues" evidence="6">
    <location>
        <begin position="1482"/>
        <end position="1495"/>
    </location>
</feature>
<feature type="compositionally biased region" description="Acidic residues" evidence="6">
    <location>
        <begin position="994"/>
        <end position="1006"/>
    </location>
</feature>
<dbReference type="InterPro" id="IPR012677">
    <property type="entry name" value="Nucleotide-bd_a/b_plait_sf"/>
</dbReference>
<dbReference type="EMBL" id="JBJQND010000017">
    <property type="protein sequence ID" value="KAL3841607.1"/>
    <property type="molecule type" value="Genomic_DNA"/>
</dbReference>
<keyword evidence="9" id="KW-1185">Reference proteome</keyword>
<feature type="compositionally biased region" description="Pro residues" evidence="6">
    <location>
        <begin position="1045"/>
        <end position="1061"/>
    </location>
</feature>
<proteinExistence type="inferred from homology"/>
<dbReference type="Pfam" id="PF22669">
    <property type="entry name" value="Exo_endo_phos2"/>
    <property type="match status" value="1"/>
</dbReference>
<comment type="similarity">
    <text evidence="3">In the central section; belongs to the inositol 1,4,5-trisphosphate 5-phosphatase family.</text>
</comment>
<accession>A0ABD3TX29</accession>
<organism evidence="8 9">
    <name type="scientific">Sinanodonta woodiana</name>
    <name type="common">Chinese pond mussel</name>
    <name type="synonym">Anodonta woodiana</name>
    <dbReference type="NCBI Taxonomy" id="1069815"/>
    <lineage>
        <taxon>Eukaryota</taxon>
        <taxon>Metazoa</taxon>
        <taxon>Spiralia</taxon>
        <taxon>Lophotrochozoa</taxon>
        <taxon>Mollusca</taxon>
        <taxon>Bivalvia</taxon>
        <taxon>Autobranchia</taxon>
        <taxon>Heteroconchia</taxon>
        <taxon>Palaeoheterodonta</taxon>
        <taxon>Unionida</taxon>
        <taxon>Unionoidea</taxon>
        <taxon>Unionidae</taxon>
        <taxon>Unioninae</taxon>
        <taxon>Sinanodonta</taxon>
    </lineage>
</organism>
<protein>
    <recommendedName>
        <fullName evidence="4">phosphoinositide 5-phosphatase</fullName>
        <ecNumber evidence="4">3.1.3.36</ecNumber>
    </recommendedName>
</protein>
<dbReference type="PROSITE" id="PS50275">
    <property type="entry name" value="SAC"/>
    <property type="match status" value="1"/>
</dbReference>
<dbReference type="PANTHER" id="PTHR11200">
    <property type="entry name" value="INOSITOL 5-PHOSPHATASE"/>
    <property type="match status" value="1"/>
</dbReference>
<feature type="region of interest" description="Disordered" evidence="6">
    <location>
        <begin position="1353"/>
        <end position="1383"/>
    </location>
</feature>
<evidence type="ECO:0000256" key="5">
    <source>
        <dbReference type="ARBA" id="ARBA00022801"/>
    </source>
</evidence>